<reference evidence="2" key="1">
    <citation type="submission" date="2020-11" db="EMBL/GenBank/DDBJ databases">
        <authorList>
            <consortium name="DOE Joint Genome Institute"/>
            <person name="Ahrendt S."/>
            <person name="Riley R."/>
            <person name="Andreopoulos W."/>
            <person name="Labutti K."/>
            <person name="Pangilinan J."/>
            <person name="Ruiz-Duenas F.J."/>
            <person name="Barrasa J.M."/>
            <person name="Sanchez-Garcia M."/>
            <person name="Camarero S."/>
            <person name="Miyauchi S."/>
            <person name="Serrano A."/>
            <person name="Linde D."/>
            <person name="Babiker R."/>
            <person name="Drula E."/>
            <person name="Ayuso-Fernandez I."/>
            <person name="Pacheco R."/>
            <person name="Padilla G."/>
            <person name="Ferreira P."/>
            <person name="Barriuso J."/>
            <person name="Kellner H."/>
            <person name="Castanera R."/>
            <person name="Alfaro M."/>
            <person name="Ramirez L."/>
            <person name="Pisabarro A.G."/>
            <person name="Kuo A."/>
            <person name="Tritt A."/>
            <person name="Lipzen A."/>
            <person name="He G."/>
            <person name="Yan M."/>
            <person name="Ng V."/>
            <person name="Cullen D."/>
            <person name="Martin F."/>
            <person name="Rosso M.-N."/>
            <person name="Henrissat B."/>
            <person name="Hibbett D."/>
            <person name="Martinez A.T."/>
            <person name="Grigoriev I.V."/>
        </authorList>
    </citation>
    <scope>NUCLEOTIDE SEQUENCE</scope>
    <source>
        <strain evidence="2">AH 40177</strain>
    </source>
</reference>
<evidence type="ECO:0000313" key="2">
    <source>
        <dbReference type="EMBL" id="KAF9066034.1"/>
    </source>
</evidence>
<gene>
    <name evidence="2" type="ORF">BDP27DRAFT_1424183</name>
</gene>
<accession>A0A9P5U4W1</accession>
<feature type="compositionally biased region" description="Basic and acidic residues" evidence="1">
    <location>
        <begin position="69"/>
        <end position="80"/>
    </location>
</feature>
<feature type="compositionally biased region" description="Acidic residues" evidence="1">
    <location>
        <begin position="51"/>
        <end position="68"/>
    </location>
</feature>
<dbReference type="AlphaFoldDB" id="A0A9P5U4W1"/>
<organism evidence="2 3">
    <name type="scientific">Rhodocollybia butyracea</name>
    <dbReference type="NCBI Taxonomy" id="206335"/>
    <lineage>
        <taxon>Eukaryota</taxon>
        <taxon>Fungi</taxon>
        <taxon>Dikarya</taxon>
        <taxon>Basidiomycota</taxon>
        <taxon>Agaricomycotina</taxon>
        <taxon>Agaricomycetes</taxon>
        <taxon>Agaricomycetidae</taxon>
        <taxon>Agaricales</taxon>
        <taxon>Marasmiineae</taxon>
        <taxon>Omphalotaceae</taxon>
        <taxon>Rhodocollybia</taxon>
    </lineage>
</organism>
<proteinExistence type="predicted"/>
<protein>
    <submittedName>
        <fullName evidence="2">Uncharacterized protein</fullName>
    </submittedName>
</protein>
<dbReference type="Proteomes" id="UP000772434">
    <property type="component" value="Unassembled WGS sequence"/>
</dbReference>
<evidence type="ECO:0000313" key="3">
    <source>
        <dbReference type="Proteomes" id="UP000772434"/>
    </source>
</evidence>
<sequence length="157" mass="17151">MAAIVTGDEDDPFIDHQAKLTLKLPSCSVHNKLVNISSSEDEQQGSGDSGSEGDESEGDESEGDESEGDESKGDKEEKDTNPVSDTSDIEFEDRFSDALVVTPKSQRIKTFEDVEEWSPPSARTAYRFLVATPSGHHKQTRSSKSSSTQPKILFHST</sequence>
<comment type="caution">
    <text evidence="2">The sequence shown here is derived from an EMBL/GenBank/DDBJ whole genome shotgun (WGS) entry which is preliminary data.</text>
</comment>
<feature type="region of interest" description="Disordered" evidence="1">
    <location>
        <begin position="133"/>
        <end position="157"/>
    </location>
</feature>
<keyword evidence="3" id="KW-1185">Reference proteome</keyword>
<feature type="region of interest" description="Disordered" evidence="1">
    <location>
        <begin position="34"/>
        <end position="98"/>
    </location>
</feature>
<evidence type="ECO:0000256" key="1">
    <source>
        <dbReference type="SAM" id="MobiDB-lite"/>
    </source>
</evidence>
<name>A0A9P5U4W1_9AGAR</name>
<dbReference type="EMBL" id="JADNRY010000093">
    <property type="protein sequence ID" value="KAF9066034.1"/>
    <property type="molecule type" value="Genomic_DNA"/>
</dbReference>